<feature type="region of interest" description="Disordered" evidence="3">
    <location>
        <begin position="1"/>
        <end position="21"/>
    </location>
</feature>
<dbReference type="Proteomes" id="UP000636709">
    <property type="component" value="Unassembled WGS sequence"/>
</dbReference>
<dbReference type="PANTHER" id="PTHR32099">
    <property type="entry name" value="CYSTEINE-RICH REPEAT SECRETORY PROTEIN"/>
    <property type="match status" value="1"/>
</dbReference>
<dbReference type="InterPro" id="IPR038408">
    <property type="entry name" value="GNK2_sf"/>
</dbReference>
<dbReference type="PROSITE" id="PS51473">
    <property type="entry name" value="GNK2"/>
    <property type="match status" value="2"/>
</dbReference>
<dbReference type="InterPro" id="IPR002902">
    <property type="entry name" value="GNK2"/>
</dbReference>
<organism evidence="5 6">
    <name type="scientific">Digitaria exilis</name>
    <dbReference type="NCBI Taxonomy" id="1010633"/>
    <lineage>
        <taxon>Eukaryota</taxon>
        <taxon>Viridiplantae</taxon>
        <taxon>Streptophyta</taxon>
        <taxon>Embryophyta</taxon>
        <taxon>Tracheophyta</taxon>
        <taxon>Spermatophyta</taxon>
        <taxon>Magnoliopsida</taxon>
        <taxon>Liliopsida</taxon>
        <taxon>Poales</taxon>
        <taxon>Poaceae</taxon>
        <taxon>PACMAD clade</taxon>
        <taxon>Panicoideae</taxon>
        <taxon>Panicodae</taxon>
        <taxon>Paniceae</taxon>
        <taxon>Anthephorinae</taxon>
        <taxon>Digitaria</taxon>
    </lineage>
</organism>
<comment type="caution">
    <text evidence="5">The sequence shown here is derived from an EMBL/GenBank/DDBJ whole genome shotgun (WGS) entry which is preliminary data.</text>
</comment>
<dbReference type="Gene3D" id="3.30.430.20">
    <property type="entry name" value="Gnk2 domain, C-X8-C-X2-C motif"/>
    <property type="match status" value="2"/>
</dbReference>
<feature type="domain" description="Gnk2-homologous" evidence="4">
    <location>
        <begin position="345"/>
        <end position="458"/>
    </location>
</feature>
<evidence type="ECO:0000256" key="1">
    <source>
        <dbReference type="ARBA" id="ARBA00022729"/>
    </source>
</evidence>
<evidence type="ECO:0000259" key="4">
    <source>
        <dbReference type="PROSITE" id="PS51473"/>
    </source>
</evidence>
<gene>
    <name evidence="5" type="ORF">HU200_034720</name>
</gene>
<name>A0A835BIY8_9POAL</name>
<reference evidence="5" key="1">
    <citation type="submission" date="2020-07" db="EMBL/GenBank/DDBJ databases">
        <title>Genome sequence and genetic diversity analysis of an under-domesticated orphan crop, white fonio (Digitaria exilis).</title>
        <authorList>
            <person name="Bennetzen J.L."/>
            <person name="Chen S."/>
            <person name="Ma X."/>
            <person name="Wang X."/>
            <person name="Yssel A.E.J."/>
            <person name="Chaluvadi S.R."/>
            <person name="Johnson M."/>
            <person name="Gangashetty P."/>
            <person name="Hamidou F."/>
            <person name="Sanogo M.D."/>
            <person name="Zwaenepoel A."/>
            <person name="Wallace J."/>
            <person name="Van De Peer Y."/>
            <person name="Van Deynze A."/>
        </authorList>
    </citation>
    <scope>NUCLEOTIDE SEQUENCE</scope>
    <source>
        <tissue evidence="5">Leaves</tissue>
    </source>
</reference>
<dbReference type="OrthoDB" id="678992at2759"/>
<evidence type="ECO:0000256" key="3">
    <source>
        <dbReference type="SAM" id="MobiDB-lite"/>
    </source>
</evidence>
<dbReference type="AlphaFoldDB" id="A0A835BIY8"/>
<proteinExistence type="predicted"/>
<accession>A0A835BIY8</accession>
<dbReference type="PANTHER" id="PTHR32099:SF102">
    <property type="entry name" value="OS12G0608700 PROTEIN"/>
    <property type="match status" value="1"/>
</dbReference>
<keyword evidence="6" id="KW-1185">Reference proteome</keyword>
<protein>
    <recommendedName>
        <fullName evidence="4">Gnk2-homologous domain-containing protein</fullName>
    </recommendedName>
</protein>
<evidence type="ECO:0000313" key="6">
    <source>
        <dbReference type="Proteomes" id="UP000636709"/>
    </source>
</evidence>
<feature type="domain" description="Gnk2-homologous" evidence="4">
    <location>
        <begin position="231"/>
        <end position="335"/>
    </location>
</feature>
<keyword evidence="2" id="KW-0677">Repeat</keyword>
<evidence type="ECO:0000313" key="5">
    <source>
        <dbReference type="EMBL" id="KAF8699387.1"/>
    </source>
</evidence>
<evidence type="ECO:0000256" key="2">
    <source>
        <dbReference type="ARBA" id="ARBA00022737"/>
    </source>
</evidence>
<sequence>MGQAKNPRFAASDGVPPEATIVGFRDPSAYRRLTSCDRRSDSLSRSSDEEIPATARSSAYQDLVFKTVLLNPIPMGSKIDQDDIPTNIEDLDEEGRQKYLMALAHLQSEFLKGFKKDQDTVTRVQEFVMPSFKMSDDKIETEHGHCNWINAYRRSDRRHSRSDRLYGRSHPLSDDDRVTATARRAPVQNKGTSTILSCVKKKTKWPMSPARLLLLIATVAVATAADDDRAVYVNYTCSATGNYSDDSPFGKNLAELLPTLSLPARVDNWWFRRRTVGQASGLAMCFADSEPDRCLNCLHSVSPDPYTYRAACDHSRDVAFISSDGCVIRYAGEPFFGSAANSTTTARLLLRNTWKHAADAFAMKETRRWLLTKLAVAAGDDDDRRFATGSQGYNDTVIGTWQVMYGMAQCTRDLAPGECTACLMNNLGTIYTDVMAIESTEVSVTGLSCYLIYKVNEPIRIAGLPAPPPN</sequence>
<dbReference type="CDD" id="cd23509">
    <property type="entry name" value="Gnk2-like"/>
    <property type="match status" value="2"/>
</dbReference>
<keyword evidence="1" id="KW-0732">Signal</keyword>
<dbReference type="Pfam" id="PF01657">
    <property type="entry name" value="Stress-antifung"/>
    <property type="match status" value="2"/>
</dbReference>
<dbReference type="EMBL" id="JACEFO010001855">
    <property type="protein sequence ID" value="KAF8699387.1"/>
    <property type="molecule type" value="Genomic_DNA"/>
</dbReference>